<name>A0A835HEN3_9MAGN</name>
<dbReference type="InterPro" id="IPR020588">
    <property type="entry name" value="RecA_ATP-bd"/>
</dbReference>
<dbReference type="GO" id="GO:0006310">
    <property type="term" value="P:DNA recombination"/>
    <property type="evidence" value="ECO:0007669"/>
    <property type="project" value="UniProtKB-KW"/>
</dbReference>
<comment type="caution">
    <text evidence="9">The sequence shown here is derived from an EMBL/GenBank/DDBJ whole genome shotgun (WGS) entry which is preliminary data.</text>
</comment>
<dbReference type="PANTHER" id="PTHR45900">
    <property type="entry name" value="RECA"/>
    <property type="match status" value="1"/>
</dbReference>
<organism evidence="9 10">
    <name type="scientific">Coptis chinensis</name>
    <dbReference type="NCBI Taxonomy" id="261450"/>
    <lineage>
        <taxon>Eukaryota</taxon>
        <taxon>Viridiplantae</taxon>
        <taxon>Streptophyta</taxon>
        <taxon>Embryophyta</taxon>
        <taxon>Tracheophyta</taxon>
        <taxon>Spermatophyta</taxon>
        <taxon>Magnoliopsida</taxon>
        <taxon>Ranunculales</taxon>
        <taxon>Ranunculaceae</taxon>
        <taxon>Coptidoideae</taxon>
        <taxon>Coptis</taxon>
    </lineage>
</organism>
<dbReference type="Pfam" id="PF00154">
    <property type="entry name" value="RecA_N"/>
    <property type="match status" value="1"/>
</dbReference>
<dbReference type="PROSITE" id="PS50163">
    <property type="entry name" value="RECA_3"/>
    <property type="match status" value="1"/>
</dbReference>
<proteinExistence type="inferred from homology"/>
<keyword evidence="3 5" id="KW-0067">ATP-binding</keyword>
<evidence type="ECO:0000256" key="5">
    <source>
        <dbReference type="RuleBase" id="RU003422"/>
    </source>
</evidence>
<evidence type="ECO:0000259" key="8">
    <source>
        <dbReference type="PROSITE" id="PS50163"/>
    </source>
</evidence>
<reference evidence="9 10" key="1">
    <citation type="submission" date="2020-10" db="EMBL/GenBank/DDBJ databases">
        <title>The Coptis chinensis genome and diversification of protoberbering-type alkaloids.</title>
        <authorList>
            <person name="Wang B."/>
            <person name="Shu S."/>
            <person name="Song C."/>
            <person name="Liu Y."/>
        </authorList>
    </citation>
    <scope>NUCLEOTIDE SEQUENCE [LARGE SCALE GENOMIC DNA]</scope>
    <source>
        <strain evidence="9">HL-2020</strain>
        <tissue evidence="9">Leaf</tissue>
    </source>
</reference>
<dbReference type="InterPro" id="IPR020587">
    <property type="entry name" value="RecA_monomer-monomer_interface"/>
</dbReference>
<dbReference type="InterPro" id="IPR049428">
    <property type="entry name" value="RecA-like_N"/>
</dbReference>
<dbReference type="PRINTS" id="PR00142">
    <property type="entry name" value="RECA"/>
</dbReference>
<protein>
    <recommendedName>
        <fullName evidence="11">DNA repair protein recA homolog 2, mitochondrial</fullName>
    </recommendedName>
</protein>
<dbReference type="CDD" id="cd00983">
    <property type="entry name" value="RecA"/>
    <property type="match status" value="1"/>
</dbReference>
<dbReference type="GO" id="GO:0006281">
    <property type="term" value="P:DNA repair"/>
    <property type="evidence" value="ECO:0007669"/>
    <property type="project" value="InterPro"/>
</dbReference>
<keyword evidence="10" id="KW-1185">Reference proteome</keyword>
<gene>
    <name evidence="9" type="ORF">IFM89_013930</name>
</gene>
<dbReference type="PROSITE" id="PS50162">
    <property type="entry name" value="RECA_2"/>
    <property type="match status" value="1"/>
</dbReference>
<keyword evidence="4 6" id="KW-0233">DNA recombination</keyword>
<dbReference type="OrthoDB" id="5957327at2759"/>
<evidence type="ECO:0000256" key="3">
    <source>
        <dbReference type="ARBA" id="ARBA00022840"/>
    </source>
</evidence>
<evidence type="ECO:0008006" key="11">
    <source>
        <dbReference type="Google" id="ProtNLM"/>
    </source>
</evidence>
<evidence type="ECO:0000256" key="2">
    <source>
        <dbReference type="ARBA" id="ARBA00022741"/>
    </source>
</evidence>
<evidence type="ECO:0000256" key="6">
    <source>
        <dbReference type="RuleBase" id="RU004527"/>
    </source>
</evidence>
<keyword evidence="6" id="KW-0238">DNA-binding</keyword>
<dbReference type="GO" id="GO:0005524">
    <property type="term" value="F:ATP binding"/>
    <property type="evidence" value="ECO:0007669"/>
    <property type="project" value="UniProtKB-KW"/>
</dbReference>
<feature type="domain" description="RecA family profile 2" evidence="8">
    <location>
        <begin position="234"/>
        <end position="304"/>
    </location>
</feature>
<dbReference type="InterPro" id="IPR013765">
    <property type="entry name" value="DNA_recomb/repair_RecA"/>
</dbReference>
<dbReference type="Gene3D" id="3.40.50.300">
    <property type="entry name" value="P-loop containing nucleotide triphosphate hydrolases"/>
    <property type="match status" value="1"/>
</dbReference>
<keyword evidence="6" id="KW-0227">DNA damage</keyword>
<dbReference type="GO" id="GO:0003697">
    <property type="term" value="F:single-stranded DNA binding"/>
    <property type="evidence" value="ECO:0007669"/>
    <property type="project" value="InterPro"/>
</dbReference>
<sequence>MINSNRIYTRSLSSAAEIISEYEGDKLHDNEKALEKDTALRLAISQVAGEFGRDSMLSLRRFFGLRYAPIVSTGSLKLDVALGLGGLPKGRIVEIYGPESSGKTTLGLHIIKEAQKHGGYCAFIDVENALDPSLAESMGVNTDRLLIARPNSAENLLSITNTLAKSGSVEVIVVDSVAALTSQYELDVGIDGPCRGIQSRLMTQAVRKISSSLCHSGTLLVFLNQVRSRPCEGLGYATVTCGGNALEFYSAVRMKIFRKGLIREEDEIAGLSVCVEVVKNKLAPAMKMADLDIIYGKGIPYEAEVLEMACKQGVIMKRDSGYCIEGQILENKNKAEKYLAENCEIRDKVVTVLRSQLFDKI</sequence>
<dbReference type="PANTHER" id="PTHR45900:SF4">
    <property type="entry name" value="DNA REPAIR PROTEIN RECA HOMOLOG 2, MITOCHONDRIAL"/>
    <property type="match status" value="1"/>
</dbReference>
<evidence type="ECO:0000256" key="4">
    <source>
        <dbReference type="ARBA" id="ARBA00023172"/>
    </source>
</evidence>
<dbReference type="NCBIfam" id="TIGR02012">
    <property type="entry name" value="tigrfam_recA"/>
    <property type="match status" value="1"/>
</dbReference>
<feature type="domain" description="RecA family profile 1" evidence="7">
    <location>
        <begin position="67"/>
        <end position="226"/>
    </location>
</feature>
<evidence type="ECO:0000256" key="1">
    <source>
        <dbReference type="ARBA" id="ARBA00009391"/>
    </source>
</evidence>
<dbReference type="GO" id="GO:0140664">
    <property type="term" value="F:ATP-dependent DNA damage sensor activity"/>
    <property type="evidence" value="ECO:0007669"/>
    <property type="project" value="InterPro"/>
</dbReference>
<evidence type="ECO:0000313" key="9">
    <source>
        <dbReference type="EMBL" id="KAF9596882.1"/>
    </source>
</evidence>
<keyword evidence="2 5" id="KW-0547">Nucleotide-binding</keyword>
<dbReference type="AlphaFoldDB" id="A0A835HEN3"/>
<accession>A0A835HEN3</accession>
<evidence type="ECO:0000313" key="10">
    <source>
        <dbReference type="Proteomes" id="UP000631114"/>
    </source>
</evidence>
<dbReference type="SMART" id="SM00382">
    <property type="entry name" value="AAA"/>
    <property type="match status" value="1"/>
</dbReference>
<dbReference type="Proteomes" id="UP000631114">
    <property type="component" value="Unassembled WGS sequence"/>
</dbReference>
<comment type="similarity">
    <text evidence="1 5">Belongs to the RecA family.</text>
</comment>
<dbReference type="SUPFAM" id="SSF52540">
    <property type="entry name" value="P-loop containing nucleoside triphosphate hydrolases"/>
    <property type="match status" value="1"/>
</dbReference>
<evidence type="ECO:0000259" key="7">
    <source>
        <dbReference type="PROSITE" id="PS50162"/>
    </source>
</evidence>
<dbReference type="InterPro" id="IPR027417">
    <property type="entry name" value="P-loop_NTPase"/>
</dbReference>
<dbReference type="InterPro" id="IPR003593">
    <property type="entry name" value="AAA+_ATPase"/>
</dbReference>
<dbReference type="EMBL" id="JADFTS010000007">
    <property type="protein sequence ID" value="KAF9596882.1"/>
    <property type="molecule type" value="Genomic_DNA"/>
</dbReference>